<accession>A0A0D7BA30</accession>
<feature type="region of interest" description="Disordered" evidence="1">
    <location>
        <begin position="82"/>
        <end position="112"/>
    </location>
</feature>
<keyword evidence="3" id="KW-1185">Reference proteome</keyword>
<name>A0A0D7BA30_9AGAR</name>
<dbReference type="Proteomes" id="UP000054007">
    <property type="component" value="Unassembled WGS sequence"/>
</dbReference>
<reference evidence="2 3" key="1">
    <citation type="journal article" date="2015" name="Fungal Genet. Biol.">
        <title>Evolution of novel wood decay mechanisms in Agaricales revealed by the genome sequences of Fistulina hepatica and Cylindrobasidium torrendii.</title>
        <authorList>
            <person name="Floudas D."/>
            <person name="Held B.W."/>
            <person name="Riley R."/>
            <person name="Nagy L.G."/>
            <person name="Koehler G."/>
            <person name="Ransdell A.S."/>
            <person name="Younus H."/>
            <person name="Chow J."/>
            <person name="Chiniquy J."/>
            <person name="Lipzen A."/>
            <person name="Tritt A."/>
            <person name="Sun H."/>
            <person name="Haridas S."/>
            <person name="LaButti K."/>
            <person name="Ohm R.A."/>
            <person name="Kues U."/>
            <person name="Blanchette R.A."/>
            <person name="Grigoriev I.V."/>
            <person name="Minto R.E."/>
            <person name="Hibbett D.S."/>
        </authorList>
    </citation>
    <scope>NUCLEOTIDE SEQUENCE [LARGE SCALE GENOMIC DNA]</scope>
    <source>
        <strain evidence="2 3">FP15055 ss-10</strain>
    </source>
</reference>
<sequence>MDALRRDIAELTSLLATLEHCRQEKIDIATYGPEYGRQDCSDFLQSVAKVLSTTDMAVAVSGGLMKSNGHLQLVVATEEERCNPDELMPNSRSSTPCSEESNTTLVEEPEDPKRWVKQLSQSSTSLDSLSSFVRRHLSLSKLTDRDARCDLILARAAEVRQKIIAGDAIFPYHSAGFREIFMEWTASDEERDDVLLPDGAFSCPIRASIGQTISQFVENVWDPRMKTVAFTDANVPKWINGLGLLLGFAYLTFAHPSHDPQSLFALLETIQFFKETFASRPMRGVFNKSSLSDQLKTCMDGSHAIDLEDSSVHEFYPIPDCMQHLVVSYLDGIIEIATHAANISQHRHSYGAPNAEDITVDLVHLNTFDPLSRPESTMEEVLRRYILDVRTKEPWFRARRGRLSAYVSVSVHPEAALLCLRRASLNAAPGQKPEDAMEWRAAAVVADACWAGDIGMSRKMCYCCGVVDMISKLEDPYGPRPLRMDPSAIHGRITPWLPPAYGLSMEWLEELKRDLVMALHVLVGHLRDDDRMAIQLFKQSKIKVAT</sequence>
<dbReference type="AlphaFoldDB" id="A0A0D7BA30"/>
<dbReference type="EMBL" id="KN880556">
    <property type="protein sequence ID" value="KIY66376.1"/>
    <property type="molecule type" value="Genomic_DNA"/>
</dbReference>
<evidence type="ECO:0000256" key="1">
    <source>
        <dbReference type="SAM" id="MobiDB-lite"/>
    </source>
</evidence>
<gene>
    <name evidence="2" type="ORF">CYLTODRAFT_491505</name>
</gene>
<proteinExistence type="predicted"/>
<evidence type="ECO:0000313" key="3">
    <source>
        <dbReference type="Proteomes" id="UP000054007"/>
    </source>
</evidence>
<protein>
    <submittedName>
        <fullName evidence="2">Uncharacterized protein</fullName>
    </submittedName>
</protein>
<organism evidence="2 3">
    <name type="scientific">Cylindrobasidium torrendii FP15055 ss-10</name>
    <dbReference type="NCBI Taxonomy" id="1314674"/>
    <lineage>
        <taxon>Eukaryota</taxon>
        <taxon>Fungi</taxon>
        <taxon>Dikarya</taxon>
        <taxon>Basidiomycota</taxon>
        <taxon>Agaricomycotina</taxon>
        <taxon>Agaricomycetes</taxon>
        <taxon>Agaricomycetidae</taxon>
        <taxon>Agaricales</taxon>
        <taxon>Marasmiineae</taxon>
        <taxon>Physalacriaceae</taxon>
        <taxon>Cylindrobasidium</taxon>
    </lineage>
</organism>
<dbReference type="OrthoDB" id="2989705at2759"/>
<feature type="compositionally biased region" description="Polar residues" evidence="1">
    <location>
        <begin position="90"/>
        <end position="105"/>
    </location>
</feature>
<evidence type="ECO:0000313" key="2">
    <source>
        <dbReference type="EMBL" id="KIY66376.1"/>
    </source>
</evidence>